<comment type="caution">
    <text evidence="10">Lacks conserved residue(s) required for the propagation of feature annotation.</text>
</comment>
<keyword evidence="13" id="KW-0732">Signal</keyword>
<dbReference type="Pfam" id="PF23260">
    <property type="entry name" value="TSP1_2"/>
    <property type="match status" value="1"/>
</dbReference>
<name>A0ABN8B698_CHISP</name>
<organism evidence="15 16">
    <name type="scientific">Chilo suppressalis</name>
    <name type="common">Asiatic rice borer moth</name>
    <dbReference type="NCBI Taxonomy" id="168631"/>
    <lineage>
        <taxon>Eukaryota</taxon>
        <taxon>Metazoa</taxon>
        <taxon>Ecdysozoa</taxon>
        <taxon>Arthropoda</taxon>
        <taxon>Hexapoda</taxon>
        <taxon>Insecta</taxon>
        <taxon>Pterygota</taxon>
        <taxon>Neoptera</taxon>
        <taxon>Endopterygota</taxon>
        <taxon>Lepidoptera</taxon>
        <taxon>Glossata</taxon>
        <taxon>Ditrysia</taxon>
        <taxon>Pyraloidea</taxon>
        <taxon>Crambidae</taxon>
        <taxon>Crambinae</taxon>
        <taxon>Chilo</taxon>
    </lineage>
</organism>
<dbReference type="Pfam" id="PF00090">
    <property type="entry name" value="TSP_1"/>
    <property type="match status" value="3"/>
</dbReference>
<dbReference type="Pfam" id="PF01403">
    <property type="entry name" value="Sema"/>
    <property type="match status" value="1"/>
</dbReference>
<dbReference type="PROSITE" id="PS50092">
    <property type="entry name" value="TSP1"/>
    <property type="match status" value="6"/>
</dbReference>
<evidence type="ECO:0000256" key="8">
    <source>
        <dbReference type="ARBA" id="ARBA00023157"/>
    </source>
</evidence>
<evidence type="ECO:0000256" key="3">
    <source>
        <dbReference type="ARBA" id="ARBA00022737"/>
    </source>
</evidence>
<evidence type="ECO:0000256" key="6">
    <source>
        <dbReference type="ARBA" id="ARBA00022989"/>
    </source>
</evidence>
<keyword evidence="2 12" id="KW-0812">Transmembrane</keyword>
<evidence type="ECO:0000256" key="12">
    <source>
        <dbReference type="SAM" id="Phobius"/>
    </source>
</evidence>
<dbReference type="PANTHER" id="PTHR11036:SF79">
    <property type="entry name" value="SEMAPHORIN 5C, ISOFORM A"/>
    <property type="match status" value="1"/>
</dbReference>
<proteinExistence type="predicted"/>
<evidence type="ECO:0000313" key="15">
    <source>
        <dbReference type="EMBL" id="CAH0402479.1"/>
    </source>
</evidence>
<dbReference type="SUPFAM" id="SSF103575">
    <property type="entry name" value="Plexin repeat"/>
    <property type="match status" value="1"/>
</dbReference>
<dbReference type="Proteomes" id="UP001153292">
    <property type="component" value="Chromosome 20"/>
</dbReference>
<dbReference type="InterPro" id="IPR036383">
    <property type="entry name" value="TSP1_rpt_sf"/>
</dbReference>
<evidence type="ECO:0000256" key="2">
    <source>
        <dbReference type="ARBA" id="ARBA00022692"/>
    </source>
</evidence>
<keyword evidence="7 12" id="KW-0472">Membrane</keyword>
<evidence type="ECO:0000256" key="4">
    <source>
        <dbReference type="ARBA" id="ARBA00022782"/>
    </source>
</evidence>
<evidence type="ECO:0000256" key="13">
    <source>
        <dbReference type="SAM" id="SignalP"/>
    </source>
</evidence>
<feature type="domain" description="Sema" evidence="14">
    <location>
        <begin position="20"/>
        <end position="478"/>
    </location>
</feature>
<dbReference type="InterPro" id="IPR002165">
    <property type="entry name" value="Plexin_repeat"/>
</dbReference>
<dbReference type="PANTHER" id="PTHR11036">
    <property type="entry name" value="SEMAPHORIN"/>
    <property type="match status" value="1"/>
</dbReference>
<keyword evidence="3" id="KW-0677">Repeat</keyword>
<sequence length="1106" mass="122056">MATHIMYAVAMVVLLSVLSKGELPEDDFRIINRQDLLTSNSDIFQDNSSSAFSQLLFDVARDQVIVGARDTLYRLSLRSLRLHERSDWPAPADKAKLCQDKGQTEEDCHNYIKVLLSHGHRVFACGTNAFSPVCSWREIESVNKVTEWTNGVAHCPYNPHSNVTAILTASGEYYAGTPTDFTSSDTTICRSSGAAPRMVETLRTPQYDLNWLNEPQFVGSFEDDYYVYFVFREIAVEFMNCGKIIYSRIARVCKNDPGGYLMMKDKWSTYLKARLNCLVPGDVPFHYDEVQSVEYLPQEKILVATFTTPSNSIEGSAVCMYNMTDIHAAFDGPYKVKDSPLSTWEPRSPTVQARDHFRCVPDLRPHQAIELQRYKLMNEPIQPILGEPVYKMTSQRFTHITVDVTTAKGVGKQFVLYVATQAGDVIKLAVLPQFVGACLVEVWKLGGKEGFDVQSMQFVKETMSIYIGSDKGVLRISGERCSRYKSRSGCVGATDPHCGWDNGREECVGSKDHSHEADFIQATGSCPSVDIPVDGGWSSWSEWAPCMQDGTSHTMYGDDKPDMCMCRSRRCDNPRPANGGQNCQGPQIAVTNCTVHGGWSPWSGYSECSASCGIAVKSRRRSCSAPEPKFGGRVCVGLDSQDVMCTNLPPCPDPALAPVDGGWSSWGPWSSCTSAGGNDCGKAAGWRERRRNCSEPSPKHGGADCEGNKTERQICDLRPCELRKATAWTPWVQIPDNSSDGSYMEKRFKFLCKAQSPEQLRLSMAREEERYCSKSGRCSSTPLETEAGGWDTWGAWGACSAPCGGGQQARARRCHRPPCAGPERGLRACNTHACEGEWSCWSEWGECTGGCGEGGPTGHRTRTRKCLSPEGCDAGAAMERRVCVNSCTESDVGWGQWGPWSDCENGERVRRRGCQFGACVGPQLQVSLCATDDAELDNELYAMPAYSQNVEMASFVTMSSHESLGVGGIVGCVVAAFVVGCLTCLACVIMVQRRGSRFPWHKRTRVPSSPHYITAKQNSYVTVPLKEVPRKAKRQPSFTGIGGTSGIILSKSNNITNANNQNTTMSTPKLYPKAIANEYDSMGTLRRHSNQPHSKNNLDSEEDKFY</sequence>
<evidence type="ECO:0000313" key="16">
    <source>
        <dbReference type="Proteomes" id="UP001153292"/>
    </source>
</evidence>
<dbReference type="EMBL" id="OU963913">
    <property type="protein sequence ID" value="CAH0402479.1"/>
    <property type="molecule type" value="Genomic_DNA"/>
</dbReference>
<keyword evidence="5" id="KW-0524">Neurogenesis</keyword>
<dbReference type="SMART" id="SM00630">
    <property type="entry name" value="Sema"/>
    <property type="match status" value="1"/>
</dbReference>
<evidence type="ECO:0000256" key="1">
    <source>
        <dbReference type="ARBA" id="ARBA00004167"/>
    </source>
</evidence>
<dbReference type="InterPro" id="IPR036352">
    <property type="entry name" value="Semap_dom_sf"/>
</dbReference>
<dbReference type="Gene3D" id="2.20.100.10">
    <property type="entry name" value="Thrombospondin type-1 (TSP1) repeat"/>
    <property type="match status" value="4"/>
</dbReference>
<dbReference type="PROSITE" id="PS51004">
    <property type="entry name" value="SEMA"/>
    <property type="match status" value="1"/>
</dbReference>
<reference evidence="15" key="1">
    <citation type="submission" date="2021-12" db="EMBL/GenBank/DDBJ databases">
        <authorList>
            <person name="King R."/>
        </authorList>
    </citation>
    <scope>NUCLEOTIDE SEQUENCE</scope>
</reference>
<evidence type="ECO:0000256" key="7">
    <source>
        <dbReference type="ARBA" id="ARBA00023136"/>
    </source>
</evidence>
<gene>
    <name evidence="15" type="ORF">CHILSU_LOCUS5719</name>
</gene>
<dbReference type="InterPro" id="IPR027231">
    <property type="entry name" value="Semaphorin"/>
</dbReference>
<dbReference type="InterPro" id="IPR000884">
    <property type="entry name" value="TSP1_rpt"/>
</dbReference>
<dbReference type="Gene3D" id="3.30.1680.10">
    <property type="entry name" value="ligand-binding face of the semaphorins, domain 2"/>
    <property type="match status" value="1"/>
</dbReference>
<dbReference type="InterPro" id="IPR001627">
    <property type="entry name" value="Semap_dom"/>
</dbReference>
<evidence type="ECO:0000256" key="11">
    <source>
        <dbReference type="SAM" id="MobiDB-lite"/>
    </source>
</evidence>
<feature type="transmembrane region" description="Helical" evidence="12">
    <location>
        <begin position="964"/>
        <end position="991"/>
    </location>
</feature>
<keyword evidence="9" id="KW-0325">Glycoprotein</keyword>
<dbReference type="Pfam" id="PF01437">
    <property type="entry name" value="PSI"/>
    <property type="match status" value="1"/>
</dbReference>
<dbReference type="SMART" id="SM00423">
    <property type="entry name" value="PSI"/>
    <property type="match status" value="1"/>
</dbReference>
<dbReference type="SUPFAM" id="SSF82895">
    <property type="entry name" value="TSP-1 type 1 repeat"/>
    <property type="match status" value="4"/>
</dbReference>
<evidence type="ECO:0000256" key="9">
    <source>
        <dbReference type="ARBA" id="ARBA00023180"/>
    </source>
</evidence>
<accession>A0ABN8B698</accession>
<dbReference type="PRINTS" id="PR01705">
    <property type="entry name" value="TSP1REPEAT"/>
</dbReference>
<dbReference type="InterPro" id="IPR057563">
    <property type="entry name" value="Sema5A/B-like_TSP-1"/>
</dbReference>
<comment type="subcellular location">
    <subcellularLocation>
        <location evidence="1">Membrane</location>
        <topology evidence="1">Single-pass membrane protein</topology>
    </subcellularLocation>
</comment>
<dbReference type="SUPFAM" id="SSF101912">
    <property type="entry name" value="Sema domain"/>
    <property type="match status" value="1"/>
</dbReference>
<keyword evidence="6 12" id="KW-1133">Transmembrane helix</keyword>
<evidence type="ECO:0000259" key="14">
    <source>
        <dbReference type="PROSITE" id="PS51004"/>
    </source>
</evidence>
<feature type="region of interest" description="Disordered" evidence="11">
    <location>
        <begin position="1085"/>
        <end position="1106"/>
    </location>
</feature>
<dbReference type="SMART" id="SM00209">
    <property type="entry name" value="TSP1"/>
    <property type="match status" value="6"/>
</dbReference>
<evidence type="ECO:0000256" key="10">
    <source>
        <dbReference type="PROSITE-ProRule" id="PRU00352"/>
    </source>
</evidence>
<keyword evidence="8" id="KW-1015">Disulfide bond</keyword>
<feature type="signal peptide" evidence="13">
    <location>
        <begin position="1"/>
        <end position="21"/>
    </location>
</feature>
<keyword evidence="16" id="KW-1185">Reference proteome</keyword>
<protein>
    <recommendedName>
        <fullName evidence="14">Sema domain-containing protein</fullName>
    </recommendedName>
</protein>
<dbReference type="InterPro" id="IPR015943">
    <property type="entry name" value="WD40/YVTN_repeat-like_dom_sf"/>
</dbReference>
<dbReference type="Gene3D" id="2.130.10.10">
    <property type="entry name" value="YVTN repeat-like/Quinoprotein amine dehydrogenase"/>
    <property type="match status" value="1"/>
</dbReference>
<evidence type="ECO:0000256" key="5">
    <source>
        <dbReference type="ARBA" id="ARBA00022902"/>
    </source>
</evidence>
<feature type="chain" id="PRO_5046339963" description="Sema domain-containing protein" evidence="13">
    <location>
        <begin position="22"/>
        <end position="1106"/>
    </location>
</feature>
<dbReference type="InterPro" id="IPR016201">
    <property type="entry name" value="PSI"/>
</dbReference>
<keyword evidence="4" id="KW-0221">Differentiation</keyword>